<protein>
    <submittedName>
        <fullName evidence="5">Calcyphosine</fullName>
    </submittedName>
</protein>
<keyword evidence="1" id="KW-0479">Metal-binding</keyword>
<organism evidence="5">
    <name type="scientific">Halichondria okadai</name>
    <name type="common">Marine sponge</name>
    <name type="synonym">Reniera okadai</name>
    <dbReference type="NCBI Taxonomy" id="163232"/>
    <lineage>
        <taxon>Eukaryota</taxon>
        <taxon>Metazoa</taxon>
        <taxon>Porifera</taxon>
        <taxon>Demospongiae</taxon>
        <taxon>Heteroscleromorpha</taxon>
        <taxon>Suberitida</taxon>
        <taxon>Halichondriidae</taxon>
        <taxon>Halichondria</taxon>
        <taxon>Halichondria (Halichondria)</taxon>
    </lineage>
</organism>
<dbReference type="GO" id="GO:0005509">
    <property type="term" value="F:calcium ion binding"/>
    <property type="evidence" value="ECO:0007669"/>
    <property type="project" value="InterPro"/>
</dbReference>
<dbReference type="PROSITE" id="PS00018">
    <property type="entry name" value="EF_HAND_1"/>
    <property type="match status" value="1"/>
</dbReference>
<evidence type="ECO:0000313" key="5">
    <source>
        <dbReference type="EMBL" id="BAB89357.1"/>
    </source>
</evidence>
<feature type="domain" description="EF-hand" evidence="4">
    <location>
        <begin position="75"/>
        <end position="110"/>
    </location>
</feature>
<dbReference type="Pfam" id="PF13499">
    <property type="entry name" value="EF-hand_7"/>
    <property type="match status" value="2"/>
</dbReference>
<dbReference type="PROSITE" id="PS50222">
    <property type="entry name" value="EF_HAND_2"/>
    <property type="match status" value="3"/>
</dbReference>
<proteinExistence type="evidence at transcript level"/>
<keyword evidence="2" id="KW-0677">Repeat</keyword>
<feature type="domain" description="EF-hand" evidence="4">
    <location>
        <begin position="111"/>
        <end position="146"/>
    </location>
</feature>
<dbReference type="SUPFAM" id="SSF47473">
    <property type="entry name" value="EF-hand"/>
    <property type="match status" value="1"/>
</dbReference>
<dbReference type="PANTHER" id="PTHR34524">
    <property type="entry name" value="CALCYPHOSIN"/>
    <property type="match status" value="1"/>
</dbReference>
<keyword evidence="3" id="KW-0106">Calcium</keyword>
<evidence type="ECO:0000259" key="4">
    <source>
        <dbReference type="PROSITE" id="PS50222"/>
    </source>
</evidence>
<evidence type="ECO:0000256" key="1">
    <source>
        <dbReference type="ARBA" id="ARBA00022723"/>
    </source>
</evidence>
<dbReference type="EMBL" id="AB081566">
    <property type="protein sequence ID" value="BAB89358.1"/>
    <property type="molecule type" value="Genomic_DNA"/>
</dbReference>
<dbReference type="Gene3D" id="1.10.238.10">
    <property type="entry name" value="EF-hand"/>
    <property type="match status" value="2"/>
</dbReference>
<feature type="domain" description="EF-hand" evidence="4">
    <location>
        <begin position="39"/>
        <end position="74"/>
    </location>
</feature>
<accession>Q8STC2</accession>
<dbReference type="CDD" id="cd00051">
    <property type="entry name" value="EFh"/>
    <property type="match status" value="1"/>
</dbReference>
<dbReference type="InterPro" id="IPR011992">
    <property type="entry name" value="EF-hand-dom_pair"/>
</dbReference>
<dbReference type="AlphaFoldDB" id="Q8STC2"/>
<dbReference type="PANTHER" id="PTHR34524:SF6">
    <property type="entry name" value="CALCYPHOSINE LIKE"/>
    <property type="match status" value="1"/>
</dbReference>
<dbReference type="EMBL" id="AB081565">
    <property type="protein sequence ID" value="BAB89357.1"/>
    <property type="molecule type" value="mRNA"/>
</dbReference>
<evidence type="ECO:0000256" key="3">
    <source>
        <dbReference type="ARBA" id="ARBA00022837"/>
    </source>
</evidence>
<dbReference type="InterPro" id="IPR018247">
    <property type="entry name" value="EF_Hand_1_Ca_BS"/>
</dbReference>
<dbReference type="SMART" id="SM00054">
    <property type="entry name" value="EFh"/>
    <property type="match status" value="3"/>
</dbReference>
<evidence type="ECO:0000256" key="2">
    <source>
        <dbReference type="ARBA" id="ARBA00022737"/>
    </source>
</evidence>
<dbReference type="InterPro" id="IPR051581">
    <property type="entry name" value="Ca-bind"/>
</dbReference>
<name>Q8STC2_HALOK</name>
<reference evidence="5" key="1">
    <citation type="submission" date="2002-03" db="EMBL/GenBank/DDBJ databases">
        <title>Genomic structure of the sponge, Halichondria okadai calcyphosine gene.</title>
        <authorList>
            <person name="Yuasa H.J."/>
            <person name="Nakatomi A."/>
            <person name="Suzuki T."/>
            <person name="Yazawa M."/>
        </authorList>
    </citation>
    <scope>NUCLEOTIDE SEQUENCE</scope>
</reference>
<sequence>MAATHRHEEELKQKCRQKAQTEKDPLELFRLKCLERGAAGIKGMGRLFRIMDDDGSKGLNYEEFKKGIHDYGLSLDESIIKELFGRFDKDGNGTISFDEFLQSLRPPMSNSRKDIIVKAFHKLDKTGDGIITVDDLKGVYNAKEHPKFRNGVWTEEQVFLDFLKTFDSPNDPDGKVTREEFMNYYCGLSASIDHDAYFDLMMRNAWKL</sequence>
<dbReference type="InterPro" id="IPR002048">
    <property type="entry name" value="EF_hand_dom"/>
</dbReference>